<dbReference type="GO" id="GO:0016763">
    <property type="term" value="F:pentosyltransferase activity"/>
    <property type="evidence" value="ECO:0007669"/>
    <property type="project" value="TreeGrafter"/>
</dbReference>
<dbReference type="AlphaFoldDB" id="A0A517Z4T6"/>
<feature type="transmembrane region" description="Helical" evidence="8">
    <location>
        <begin position="184"/>
        <end position="217"/>
    </location>
</feature>
<feature type="domain" description="Glycosyltransferase RgtA/B/C/D-like" evidence="9">
    <location>
        <begin position="72"/>
        <end position="238"/>
    </location>
</feature>
<evidence type="ECO:0000256" key="3">
    <source>
        <dbReference type="ARBA" id="ARBA00022676"/>
    </source>
</evidence>
<evidence type="ECO:0000256" key="2">
    <source>
        <dbReference type="ARBA" id="ARBA00022475"/>
    </source>
</evidence>
<evidence type="ECO:0000256" key="6">
    <source>
        <dbReference type="ARBA" id="ARBA00022989"/>
    </source>
</evidence>
<dbReference type="InterPro" id="IPR038731">
    <property type="entry name" value="RgtA/B/C-like"/>
</dbReference>
<organism evidence="10 11">
    <name type="scientific">Maioricimonas rarisocia</name>
    <dbReference type="NCBI Taxonomy" id="2528026"/>
    <lineage>
        <taxon>Bacteria</taxon>
        <taxon>Pseudomonadati</taxon>
        <taxon>Planctomycetota</taxon>
        <taxon>Planctomycetia</taxon>
        <taxon>Planctomycetales</taxon>
        <taxon>Planctomycetaceae</taxon>
        <taxon>Maioricimonas</taxon>
    </lineage>
</organism>
<evidence type="ECO:0000313" key="11">
    <source>
        <dbReference type="Proteomes" id="UP000320496"/>
    </source>
</evidence>
<feature type="transmembrane region" description="Helical" evidence="8">
    <location>
        <begin position="342"/>
        <end position="360"/>
    </location>
</feature>
<dbReference type="GO" id="GO:0010041">
    <property type="term" value="P:response to iron(III) ion"/>
    <property type="evidence" value="ECO:0007669"/>
    <property type="project" value="TreeGrafter"/>
</dbReference>
<evidence type="ECO:0000256" key="4">
    <source>
        <dbReference type="ARBA" id="ARBA00022679"/>
    </source>
</evidence>
<reference evidence="10 11" key="1">
    <citation type="submission" date="2019-02" db="EMBL/GenBank/DDBJ databases">
        <title>Deep-cultivation of Planctomycetes and their phenomic and genomic characterization uncovers novel biology.</title>
        <authorList>
            <person name="Wiegand S."/>
            <person name="Jogler M."/>
            <person name="Boedeker C."/>
            <person name="Pinto D."/>
            <person name="Vollmers J."/>
            <person name="Rivas-Marin E."/>
            <person name="Kohn T."/>
            <person name="Peeters S.H."/>
            <person name="Heuer A."/>
            <person name="Rast P."/>
            <person name="Oberbeckmann S."/>
            <person name="Bunk B."/>
            <person name="Jeske O."/>
            <person name="Meyerdierks A."/>
            <person name="Storesund J.E."/>
            <person name="Kallscheuer N."/>
            <person name="Luecker S."/>
            <person name="Lage O.M."/>
            <person name="Pohl T."/>
            <person name="Merkel B.J."/>
            <person name="Hornburger P."/>
            <person name="Mueller R.-W."/>
            <person name="Bruemmer F."/>
            <person name="Labrenz M."/>
            <person name="Spormann A.M."/>
            <person name="Op den Camp H."/>
            <person name="Overmann J."/>
            <person name="Amann R."/>
            <person name="Jetten M.S.M."/>
            <person name="Mascher T."/>
            <person name="Medema M.H."/>
            <person name="Devos D.P."/>
            <person name="Kaster A.-K."/>
            <person name="Ovreas L."/>
            <person name="Rohde M."/>
            <person name="Galperin M.Y."/>
            <person name="Jogler C."/>
        </authorList>
    </citation>
    <scope>NUCLEOTIDE SEQUENCE [LARGE SCALE GENOMIC DNA]</scope>
    <source>
        <strain evidence="10 11">Mal4</strain>
    </source>
</reference>
<accession>A0A517Z4T6</accession>
<keyword evidence="4" id="KW-0808">Transferase</keyword>
<name>A0A517Z4T6_9PLAN</name>
<sequence length="538" mass="60108">MRAASSQTGSRRRSLLTGVAVGAALLLTLGAALSVRLLRLGEVHYWFDETFSIRMAGFPLAEMVVRCSEDTHPPLFFWCLQGWLALFDADEWWTRLFSTLWSLGAVVCAFGFTYEGLRQTQERPASGGAALLGATLAGLGIALSPIHISWSQQVRMYAPVTCLALLSTWLLWRAIRQPESWSRWFWFTVVEIAGLYTHVTMLFVVAAHVLALATVLLQRRRVWASAGRLARPALLAMAAVGLASLPWMLVVHAQHRRVQDDFWIKPFDLDLLGEAFVKCFVVYQRPVSDPVVGLWIAQGLLVILVVVAMGRRPFDLLIACAAGLPFIALIGVSLLGENIVNGRYFIAGHSLACVAVATFVARLPKWLLRVPLAAVVVSGLGYFAWDYHAWRATAADGTGIPGMLETWREHRRADEPLVFSNPMFYTTACVYAGGPSGMKIFGAEADYPFFVGTALTSDDEYLSAARIDMSDWETVWVCDYGRRERFLMPVQLGNLWQLATEISLNDYSGTFFLRRYDRQRHPERDISKHHIANERSSQ</sequence>
<dbReference type="EMBL" id="CP036275">
    <property type="protein sequence ID" value="QDU37465.1"/>
    <property type="molecule type" value="Genomic_DNA"/>
</dbReference>
<evidence type="ECO:0000259" key="9">
    <source>
        <dbReference type="Pfam" id="PF13231"/>
    </source>
</evidence>
<evidence type="ECO:0000313" key="10">
    <source>
        <dbReference type="EMBL" id="QDU37465.1"/>
    </source>
</evidence>
<dbReference type="GO" id="GO:0009103">
    <property type="term" value="P:lipopolysaccharide biosynthetic process"/>
    <property type="evidence" value="ECO:0007669"/>
    <property type="project" value="UniProtKB-ARBA"/>
</dbReference>
<feature type="transmembrane region" description="Helical" evidence="8">
    <location>
        <begin position="316"/>
        <end position="335"/>
    </location>
</feature>
<dbReference type="GO" id="GO:0005886">
    <property type="term" value="C:plasma membrane"/>
    <property type="evidence" value="ECO:0007669"/>
    <property type="project" value="UniProtKB-SubCell"/>
</dbReference>
<keyword evidence="6 8" id="KW-1133">Transmembrane helix</keyword>
<feature type="transmembrane region" description="Helical" evidence="8">
    <location>
        <begin position="96"/>
        <end position="117"/>
    </location>
</feature>
<dbReference type="KEGG" id="mri:Mal4_17790"/>
<evidence type="ECO:0000256" key="7">
    <source>
        <dbReference type="ARBA" id="ARBA00023136"/>
    </source>
</evidence>
<dbReference type="PANTHER" id="PTHR33908">
    <property type="entry name" value="MANNOSYLTRANSFERASE YKCB-RELATED"/>
    <property type="match status" value="1"/>
</dbReference>
<keyword evidence="5 8" id="KW-0812">Transmembrane</keyword>
<proteinExistence type="predicted"/>
<comment type="subcellular location">
    <subcellularLocation>
        <location evidence="1">Cell membrane</location>
        <topology evidence="1">Multi-pass membrane protein</topology>
    </subcellularLocation>
</comment>
<dbReference type="InterPro" id="IPR050297">
    <property type="entry name" value="LipidA_mod_glycosyltrf_83"/>
</dbReference>
<feature type="transmembrane region" description="Helical" evidence="8">
    <location>
        <begin position="129"/>
        <end position="148"/>
    </location>
</feature>
<dbReference type="OrthoDB" id="287608at2"/>
<keyword evidence="7 8" id="KW-0472">Membrane</keyword>
<evidence type="ECO:0000256" key="1">
    <source>
        <dbReference type="ARBA" id="ARBA00004651"/>
    </source>
</evidence>
<dbReference type="Proteomes" id="UP000320496">
    <property type="component" value="Chromosome"/>
</dbReference>
<dbReference type="Pfam" id="PF13231">
    <property type="entry name" value="PMT_2"/>
    <property type="match status" value="1"/>
</dbReference>
<feature type="transmembrane region" description="Helical" evidence="8">
    <location>
        <begin position="291"/>
        <end position="310"/>
    </location>
</feature>
<keyword evidence="2" id="KW-1003">Cell membrane</keyword>
<feature type="transmembrane region" description="Helical" evidence="8">
    <location>
        <begin position="229"/>
        <end position="250"/>
    </location>
</feature>
<keyword evidence="11" id="KW-1185">Reference proteome</keyword>
<feature type="transmembrane region" description="Helical" evidence="8">
    <location>
        <begin position="366"/>
        <end position="385"/>
    </location>
</feature>
<keyword evidence="3" id="KW-0328">Glycosyltransferase</keyword>
<evidence type="ECO:0000256" key="8">
    <source>
        <dbReference type="SAM" id="Phobius"/>
    </source>
</evidence>
<dbReference type="PANTHER" id="PTHR33908:SF3">
    <property type="entry name" value="UNDECAPRENYL PHOSPHATE-ALPHA-4-AMINO-4-DEOXY-L-ARABINOSE ARABINOSYL TRANSFERASE"/>
    <property type="match status" value="1"/>
</dbReference>
<evidence type="ECO:0000256" key="5">
    <source>
        <dbReference type="ARBA" id="ARBA00022692"/>
    </source>
</evidence>
<gene>
    <name evidence="10" type="ORF">Mal4_17790</name>
</gene>
<protein>
    <recommendedName>
        <fullName evidence="9">Glycosyltransferase RgtA/B/C/D-like domain-containing protein</fullName>
    </recommendedName>
</protein>